<evidence type="ECO:0000256" key="3">
    <source>
        <dbReference type="ARBA" id="ARBA00022737"/>
    </source>
</evidence>
<dbReference type="InterPro" id="IPR033891">
    <property type="entry name" value="TTC38"/>
</dbReference>
<evidence type="ECO:0000313" key="6">
    <source>
        <dbReference type="Proteomes" id="UP000094769"/>
    </source>
</evidence>
<comment type="caution">
    <text evidence="5">The sequence shown here is derived from an EMBL/GenBank/DDBJ whole genome shotgun (WGS) entry which is preliminary data.</text>
</comment>
<keyword evidence="4" id="KW-0802">TPR repeat</keyword>
<proteinExistence type="inferred from homology"/>
<dbReference type="EMBL" id="MARB01000033">
    <property type="protein sequence ID" value="ODJ85859.1"/>
    <property type="molecule type" value="Genomic_DNA"/>
</dbReference>
<dbReference type="PANTHER" id="PTHR16263">
    <property type="entry name" value="TETRATRICOPEPTIDE REPEAT PROTEIN 38"/>
    <property type="match status" value="1"/>
</dbReference>
<dbReference type="RefSeq" id="WP_069128227.1">
    <property type="nucleotide sequence ID" value="NZ_MARB01000033.1"/>
</dbReference>
<comment type="similarity">
    <text evidence="1">Belongs to the TTC38 family.</text>
</comment>
<keyword evidence="6" id="KW-1185">Reference proteome</keyword>
<evidence type="ECO:0000256" key="2">
    <source>
        <dbReference type="ARBA" id="ARBA00019992"/>
    </source>
</evidence>
<dbReference type="CDD" id="cd05804">
    <property type="entry name" value="StaR_like"/>
    <property type="match status" value="1"/>
</dbReference>
<name>A0A7Z0VHV2_9GAMM</name>
<dbReference type="Gene3D" id="1.25.40.10">
    <property type="entry name" value="Tetratricopeptide repeat domain"/>
    <property type="match status" value="1"/>
</dbReference>
<dbReference type="SUPFAM" id="SSF48452">
    <property type="entry name" value="TPR-like"/>
    <property type="match status" value="1"/>
</dbReference>
<sequence>MTIRNQFGLIHSGTHQDSLETYERALRQLLCYIEDPITTVNNAIAESPEFTMAHILKAYLHLLGTEPGDIAIANTCLEATARLGGDSRERMHQQAVRHLIEGRWHQAGRVLEDITIDNPHDILALQAGHLVDFYTGNSLMLRDRIARAFPKWNSNMPEYHAILGMYAFGLEETGLYELAERHGRESVALNPRDGWGQHAVAHVMEMQGRPAEGVAWMRENPDAWATDSFFQVHNWWHLALYHLELGEIDEVLALFDGPIYGEQSTMVLDMIDVSAMLWRLHLYGIDVGDRWQAIADGWTPIATAGNYAFNDLHAVMAFIGANRQDSIDAVINTQKIAMEQDDDNALFTREVGYPLTLAFKAYADEDYQRTVELIRPVREIANRFGGSHAQRDILNLTLIEAALRAGDAILANALIAERMEKRPDSPLLRLFSQRAYDMRKAA</sequence>
<evidence type="ECO:0000256" key="1">
    <source>
        <dbReference type="ARBA" id="ARBA00005857"/>
    </source>
</evidence>
<reference evidence="5 6" key="1">
    <citation type="submission" date="2016-06" db="EMBL/GenBank/DDBJ databases">
        <title>Genome sequence of endosymbiont of Candidatus Endolucinida thiodiazotropha.</title>
        <authorList>
            <person name="Poehlein A."/>
            <person name="Koenig S."/>
            <person name="Heiden S.E."/>
            <person name="Thuermer A."/>
            <person name="Voget S."/>
            <person name="Daniel R."/>
            <person name="Markert S."/>
            <person name="Gros O."/>
            <person name="Schweder T."/>
        </authorList>
    </citation>
    <scope>NUCLEOTIDE SEQUENCE [LARGE SCALE GENOMIC DNA]</scope>
    <source>
        <strain evidence="5 6">COS</strain>
    </source>
</reference>
<accession>A0A7Z0VHV2</accession>
<dbReference type="InterPro" id="IPR011990">
    <property type="entry name" value="TPR-like_helical_dom_sf"/>
</dbReference>
<dbReference type="OrthoDB" id="9815900at2"/>
<keyword evidence="3" id="KW-0677">Repeat</keyword>
<dbReference type="PANTHER" id="PTHR16263:SF4">
    <property type="entry name" value="TETRATRICOPEPTIDE REPEAT PROTEIN 38"/>
    <property type="match status" value="1"/>
</dbReference>
<evidence type="ECO:0000313" key="5">
    <source>
        <dbReference type="EMBL" id="ODJ85859.1"/>
    </source>
</evidence>
<evidence type="ECO:0000256" key="4">
    <source>
        <dbReference type="ARBA" id="ARBA00022803"/>
    </source>
</evidence>
<dbReference type="Proteomes" id="UP000094769">
    <property type="component" value="Unassembled WGS sequence"/>
</dbReference>
<protein>
    <recommendedName>
        <fullName evidence="2">Tetratricopeptide repeat protein 38</fullName>
    </recommendedName>
</protein>
<dbReference type="AlphaFoldDB" id="A0A7Z0VHV2"/>
<organism evidence="5 6">
    <name type="scientific">Candidatus Thiodiazotropha endolucinida</name>
    <dbReference type="NCBI Taxonomy" id="1655433"/>
    <lineage>
        <taxon>Bacteria</taxon>
        <taxon>Pseudomonadati</taxon>
        <taxon>Pseudomonadota</taxon>
        <taxon>Gammaproteobacteria</taxon>
        <taxon>Chromatiales</taxon>
        <taxon>Sedimenticolaceae</taxon>
        <taxon>Candidatus Thiodiazotropha</taxon>
    </lineage>
</organism>
<gene>
    <name evidence="5" type="ORF">CODIS_39080</name>
</gene>